<reference evidence="2" key="3">
    <citation type="submission" date="2025-08" db="UniProtKB">
        <authorList>
            <consortium name="RefSeq"/>
        </authorList>
    </citation>
    <scope>IDENTIFICATION</scope>
    <source>
        <strain evidence="2">CBS 342.82</strain>
    </source>
</reference>
<organism evidence="2">
    <name type="scientific">Dissoconium aciculare CBS 342.82</name>
    <dbReference type="NCBI Taxonomy" id="1314786"/>
    <lineage>
        <taxon>Eukaryota</taxon>
        <taxon>Fungi</taxon>
        <taxon>Dikarya</taxon>
        <taxon>Ascomycota</taxon>
        <taxon>Pezizomycotina</taxon>
        <taxon>Dothideomycetes</taxon>
        <taxon>Dothideomycetidae</taxon>
        <taxon>Mycosphaerellales</taxon>
        <taxon>Dissoconiaceae</taxon>
        <taxon>Dissoconium</taxon>
    </lineage>
</organism>
<protein>
    <submittedName>
        <fullName evidence="2">Uncharacterized protein</fullName>
    </submittedName>
</protein>
<evidence type="ECO:0000313" key="2">
    <source>
        <dbReference type="RefSeq" id="XP_033455749.1"/>
    </source>
</evidence>
<reference evidence="2" key="1">
    <citation type="submission" date="2020-01" db="EMBL/GenBank/DDBJ databases">
        <authorList>
            <consortium name="DOE Joint Genome Institute"/>
            <person name="Haridas S."/>
            <person name="Albert R."/>
            <person name="Binder M."/>
            <person name="Bloem J."/>
            <person name="Labutti K."/>
            <person name="Salamov A."/>
            <person name="Andreopoulos B."/>
            <person name="Baker S.E."/>
            <person name="Barry K."/>
            <person name="Bills G."/>
            <person name="Bluhm B.H."/>
            <person name="Cannon C."/>
            <person name="Castanera R."/>
            <person name="Culley D.E."/>
            <person name="Daum C."/>
            <person name="Ezra D."/>
            <person name="Gonzalez J.B."/>
            <person name="Henrissat B."/>
            <person name="Kuo A."/>
            <person name="Liang C."/>
            <person name="Lipzen A."/>
            <person name="Lutzoni F."/>
            <person name="Magnuson J."/>
            <person name="Mondo S."/>
            <person name="Nolan M."/>
            <person name="Ohm R."/>
            <person name="Pangilinan J."/>
            <person name="Park H.-J."/>
            <person name="Ramirez L."/>
            <person name="Alfaro M."/>
            <person name="Sun H."/>
            <person name="Tritt A."/>
            <person name="Yoshinaga Y."/>
            <person name="Zwiers L.-H."/>
            <person name="Turgeon B.G."/>
            <person name="Goodwin S.B."/>
            <person name="Spatafora J.W."/>
            <person name="Crous P.W."/>
            <person name="Grigoriev I.V."/>
        </authorList>
    </citation>
    <scope>NUCLEOTIDE SEQUENCE</scope>
    <source>
        <strain evidence="2">CBS 342.82</strain>
    </source>
</reference>
<proteinExistence type="predicted"/>
<accession>A0A6J3LSV5</accession>
<dbReference type="RefSeq" id="XP_033455749.1">
    <property type="nucleotide sequence ID" value="XM_033608050.1"/>
</dbReference>
<reference evidence="2" key="2">
    <citation type="submission" date="2020-04" db="EMBL/GenBank/DDBJ databases">
        <authorList>
            <consortium name="NCBI Genome Project"/>
        </authorList>
    </citation>
    <scope>NUCLEOTIDE SEQUENCE</scope>
    <source>
        <strain evidence="2">CBS 342.82</strain>
    </source>
</reference>
<evidence type="ECO:0000313" key="1">
    <source>
        <dbReference type="Proteomes" id="UP000504637"/>
    </source>
</evidence>
<gene>
    <name evidence="2" type="ORF">K489DRAFT_413528</name>
</gene>
<dbReference type="OrthoDB" id="3473305at2759"/>
<dbReference type="Proteomes" id="UP000504637">
    <property type="component" value="Unplaced"/>
</dbReference>
<keyword evidence="1" id="KW-1185">Reference proteome</keyword>
<dbReference type="AlphaFoldDB" id="A0A6J3LSV5"/>
<name>A0A6J3LSV5_9PEZI</name>
<sequence>MALEGFRPITNAEVAVPENCQLDSSNAATGKPWWNRTGTLLNLYWNPDYDYDGGGGEGHEDNRSYEKHLRCLEWRLSQRRGHQVGSFVAAYLNSDYGDDIPDVSTPYDPSRLYWPSRSIQNKREWIDILSRRSKWYVVMRIVVIHGSRSVHTSGLFGILGDAPVQIVDIRDQKKINALYDLAELCERESPNAQPPQSFYRSSAPEMEGFLEDLFAASFDSRKMTFELRPTVMFRWCPLMCNHPGKVLDSMAWPPREDRY</sequence>
<dbReference type="GeneID" id="54365849"/>